<dbReference type="InterPro" id="IPR027417">
    <property type="entry name" value="P-loop_NTPase"/>
</dbReference>
<accession>A0AAE3MBT0</accession>
<dbReference type="AlphaFoldDB" id="A0AAE3MBT0"/>
<gene>
    <name evidence="2" type="ORF">OM074_03665</name>
</gene>
<sequence length="968" mass="112579">MTIFLQQLAQYYFDKYQTNISDFCFVFPGRRAGLFFQQHLSKLTQKPLWAPATLTINEFIQEFSEHQIADKITLVFELYQAYEEIYKTGTSFDEFLPWGEIILNDFDDIDKYMADARQVYSNLLSIKEIEDDYSFLTQDQIETIQSFWHSFNPHKLSEHQQEFVKIWERLFDLYTSFNQKLKEKNITYEGAVYKRIAQNIINKTPLNIKYPKTIFVAFNALNECEKKLFNHLQIANKADFIWDTPEWLLSKAPWSKNPFENPKKHEAIRFIEENLINFPPPNDWHLAGNQNLPNIKITSVASDTAQTQIVNDFLQKNSADKSSTKTKGVDSALKDAIILTDESLLLPTLHAIPLEVGKVNITMGYPIKNTPAYGLLELIFDLQKNSRKTKAGKTWFYFRNVLPILTHQYLEPLAGDLNKELVKNITRQNKTYIEANELQKSKLLISIFRNLDNCKDFSEYLSDLLYLIHTKIADEDNSMVIEKEFIYQLYLSVTQLSDLINKLNIDIQIDTWIKLFKRAADLKSIPFSGEPLKGLQLMGILETRGLDFENLIILNMNEGTFPQSGATNSLIPYTLRNAFKLPTIEHQDSIFAYYFYRLIHRAKNVLLLYNSSAQGMQTGEMSRFLFQLKYEYPPEKLSLSTAVDHINISTPKTYFVNKDEKVMGILKQYLNNGERKLSPSALSTYFECPIRFYYKYILNASEPDEITEEIDPRIFGTLFHETVEELYKPFINKEVLPEDILKIANDKKKINEALQSSFNKYFSTQLNHSDFTDIQGKNALIYDIIIKYIQQFLVVEKKHAPFKLIGLEKKVKSFIAIDANNKVNIGGTIDRLDEKENQIRVIDYKTGSGEDFFAEVDELFMESKHKNKKAIFQTLLYSYILQNQSPEGKSFIPGVVWIKKIFTSPDYALKKGTATRNEKLTLKIVEQEYITELREKLKILFDPRVPFSQTEYPDNCKVCNYKGICGKQ</sequence>
<feature type="domain" description="PD-(D/E)XK endonuclease-like" evidence="1">
    <location>
        <begin position="677"/>
        <end position="965"/>
    </location>
</feature>
<dbReference type="InterPro" id="IPR011604">
    <property type="entry name" value="PDDEXK-like_dom_sf"/>
</dbReference>
<dbReference type="SUPFAM" id="SSF52540">
    <property type="entry name" value="P-loop containing nucleoside triphosphate hydrolases"/>
    <property type="match status" value="1"/>
</dbReference>
<dbReference type="Pfam" id="PF12705">
    <property type="entry name" value="PDDEXK_1"/>
    <property type="match status" value="1"/>
</dbReference>
<keyword evidence="3" id="KW-1185">Reference proteome</keyword>
<organism evidence="2 3">
    <name type="scientific">Plebeiibacterium marinum</name>
    <dbReference type="NCBI Taxonomy" id="2992111"/>
    <lineage>
        <taxon>Bacteria</taxon>
        <taxon>Pseudomonadati</taxon>
        <taxon>Bacteroidota</taxon>
        <taxon>Bacteroidia</taxon>
        <taxon>Marinilabiliales</taxon>
        <taxon>Marinilabiliaceae</taxon>
        <taxon>Plebeiibacterium</taxon>
    </lineage>
</organism>
<comment type="caution">
    <text evidence="2">The sequence shown here is derived from an EMBL/GenBank/DDBJ whole genome shotgun (WGS) entry which is preliminary data.</text>
</comment>
<dbReference type="Gene3D" id="3.90.320.10">
    <property type="match status" value="1"/>
</dbReference>
<dbReference type="Proteomes" id="UP001207408">
    <property type="component" value="Unassembled WGS sequence"/>
</dbReference>
<evidence type="ECO:0000259" key="1">
    <source>
        <dbReference type="Pfam" id="PF12705"/>
    </source>
</evidence>
<evidence type="ECO:0000313" key="3">
    <source>
        <dbReference type="Proteomes" id="UP001207408"/>
    </source>
</evidence>
<reference evidence="2" key="1">
    <citation type="submission" date="2022-10" db="EMBL/GenBank/DDBJ databases">
        <authorList>
            <person name="Yu W.X."/>
        </authorList>
    </citation>
    <scope>NUCLEOTIDE SEQUENCE</scope>
    <source>
        <strain evidence="2">D04</strain>
    </source>
</reference>
<dbReference type="Gene3D" id="3.40.50.300">
    <property type="entry name" value="P-loop containing nucleotide triphosphate hydrolases"/>
    <property type="match status" value="1"/>
</dbReference>
<dbReference type="RefSeq" id="WP_301197931.1">
    <property type="nucleotide sequence ID" value="NZ_JAPDPI010000004.1"/>
</dbReference>
<dbReference type="SUPFAM" id="SSF52980">
    <property type="entry name" value="Restriction endonuclease-like"/>
    <property type="match status" value="1"/>
</dbReference>
<name>A0AAE3MBT0_9BACT</name>
<dbReference type="InterPro" id="IPR038726">
    <property type="entry name" value="PDDEXK_AddAB-type"/>
</dbReference>
<dbReference type="InterPro" id="IPR011335">
    <property type="entry name" value="Restrct_endonuc-II-like"/>
</dbReference>
<proteinExistence type="predicted"/>
<dbReference type="EMBL" id="JAPDPI010000004">
    <property type="protein sequence ID" value="MCW3804709.1"/>
    <property type="molecule type" value="Genomic_DNA"/>
</dbReference>
<evidence type="ECO:0000313" key="2">
    <source>
        <dbReference type="EMBL" id="MCW3804709.1"/>
    </source>
</evidence>
<protein>
    <submittedName>
        <fullName evidence="2">PD-(D/E)XK nuclease family protein</fullName>
    </submittedName>
</protein>